<sequence>MSSFRMSALVCVMALGCGIVAGDMPGHIKSVIEEAVREAIEREEDHCQHITPHLGVETARLTSVFANEKCEDLCPWCWLCVPKQGVEQCENYCESQCDFKYLEAPRNKRSSFDVCIDKDNKVDVKLAPLEDGVNIVGGLVNGGLGEITDALKDAGNLLAVDKLVGDLTGSEDGTLGGLGKIVDTSSSAIPEELVDGIKNGLLDKVAVPVVGSLSSIVSGILKPSSTDSILETLTGG</sequence>
<protein>
    <submittedName>
        <fullName evidence="2">Uncharacterized protein</fullName>
    </submittedName>
</protein>
<evidence type="ECO:0000256" key="1">
    <source>
        <dbReference type="SAM" id="SignalP"/>
    </source>
</evidence>
<proteinExistence type="predicted"/>
<name>A0AAV2HUJ2_LYMST</name>
<dbReference type="Proteomes" id="UP001497497">
    <property type="component" value="Unassembled WGS sequence"/>
</dbReference>
<organism evidence="2 3">
    <name type="scientific">Lymnaea stagnalis</name>
    <name type="common">Great pond snail</name>
    <name type="synonym">Helix stagnalis</name>
    <dbReference type="NCBI Taxonomy" id="6523"/>
    <lineage>
        <taxon>Eukaryota</taxon>
        <taxon>Metazoa</taxon>
        <taxon>Spiralia</taxon>
        <taxon>Lophotrochozoa</taxon>
        <taxon>Mollusca</taxon>
        <taxon>Gastropoda</taxon>
        <taxon>Heterobranchia</taxon>
        <taxon>Euthyneura</taxon>
        <taxon>Panpulmonata</taxon>
        <taxon>Hygrophila</taxon>
        <taxon>Lymnaeoidea</taxon>
        <taxon>Lymnaeidae</taxon>
        <taxon>Lymnaea</taxon>
    </lineage>
</organism>
<feature type="chain" id="PRO_5043909529" evidence="1">
    <location>
        <begin position="23"/>
        <end position="236"/>
    </location>
</feature>
<keyword evidence="1" id="KW-0732">Signal</keyword>
<reference evidence="2 3" key="1">
    <citation type="submission" date="2024-04" db="EMBL/GenBank/DDBJ databases">
        <authorList>
            <consortium name="Genoscope - CEA"/>
            <person name="William W."/>
        </authorList>
    </citation>
    <scope>NUCLEOTIDE SEQUENCE [LARGE SCALE GENOMIC DNA]</scope>
</reference>
<dbReference type="AlphaFoldDB" id="A0AAV2HUJ2"/>
<gene>
    <name evidence="2" type="ORF">GSLYS_00011028001</name>
</gene>
<keyword evidence="3" id="KW-1185">Reference proteome</keyword>
<feature type="non-terminal residue" evidence="2">
    <location>
        <position position="236"/>
    </location>
</feature>
<accession>A0AAV2HUJ2</accession>
<dbReference type="PROSITE" id="PS51257">
    <property type="entry name" value="PROKAR_LIPOPROTEIN"/>
    <property type="match status" value="1"/>
</dbReference>
<feature type="signal peptide" evidence="1">
    <location>
        <begin position="1"/>
        <end position="22"/>
    </location>
</feature>
<dbReference type="EMBL" id="CAXITT010000250">
    <property type="protein sequence ID" value="CAL1537115.1"/>
    <property type="molecule type" value="Genomic_DNA"/>
</dbReference>
<evidence type="ECO:0000313" key="3">
    <source>
        <dbReference type="Proteomes" id="UP001497497"/>
    </source>
</evidence>
<evidence type="ECO:0000313" key="2">
    <source>
        <dbReference type="EMBL" id="CAL1537115.1"/>
    </source>
</evidence>
<comment type="caution">
    <text evidence="2">The sequence shown here is derived from an EMBL/GenBank/DDBJ whole genome shotgun (WGS) entry which is preliminary data.</text>
</comment>